<feature type="region of interest" description="Disordered" evidence="1">
    <location>
        <begin position="683"/>
        <end position="731"/>
    </location>
</feature>
<evidence type="ECO:0000313" key="3">
    <source>
        <dbReference type="Proteomes" id="UP000030854"/>
    </source>
</evidence>
<accession>A0A0B1PAI7</accession>
<feature type="region of interest" description="Disordered" evidence="1">
    <location>
        <begin position="123"/>
        <end position="154"/>
    </location>
</feature>
<evidence type="ECO:0000256" key="1">
    <source>
        <dbReference type="SAM" id="MobiDB-lite"/>
    </source>
</evidence>
<dbReference type="EMBL" id="JNVN01000293">
    <property type="protein sequence ID" value="KHJ35707.1"/>
    <property type="molecule type" value="Genomic_DNA"/>
</dbReference>
<gene>
    <name evidence="2" type="ORF">EV44_g6462</name>
</gene>
<proteinExistence type="predicted"/>
<feature type="region of interest" description="Disordered" evidence="1">
    <location>
        <begin position="1"/>
        <end position="36"/>
    </location>
</feature>
<dbReference type="OMA" id="RRADRYM"/>
<feature type="region of interest" description="Disordered" evidence="1">
    <location>
        <begin position="611"/>
        <end position="661"/>
    </location>
</feature>
<feature type="compositionally biased region" description="Polar residues" evidence="1">
    <location>
        <begin position="95"/>
        <end position="106"/>
    </location>
</feature>
<reference evidence="2 3" key="1">
    <citation type="journal article" date="2014" name="BMC Genomics">
        <title>Adaptive genomic structural variation in the grape powdery mildew pathogen, Erysiphe necator.</title>
        <authorList>
            <person name="Jones L."/>
            <person name="Riaz S."/>
            <person name="Morales-Cruz A."/>
            <person name="Amrine K.C."/>
            <person name="McGuire B."/>
            <person name="Gubler W.D."/>
            <person name="Walker M.A."/>
            <person name="Cantu D."/>
        </authorList>
    </citation>
    <scope>NUCLEOTIDE SEQUENCE [LARGE SCALE GENOMIC DNA]</scope>
    <source>
        <strain evidence="3">c</strain>
    </source>
</reference>
<keyword evidence="3" id="KW-1185">Reference proteome</keyword>
<feature type="compositionally biased region" description="Polar residues" evidence="1">
    <location>
        <begin position="490"/>
        <end position="499"/>
    </location>
</feature>
<feature type="region of interest" description="Disordered" evidence="1">
    <location>
        <begin position="485"/>
        <end position="517"/>
    </location>
</feature>
<dbReference type="AlphaFoldDB" id="A0A0B1PAI7"/>
<evidence type="ECO:0000313" key="2">
    <source>
        <dbReference type="EMBL" id="KHJ35707.1"/>
    </source>
</evidence>
<dbReference type="HOGENOM" id="CLU_372634_0_0_1"/>
<feature type="compositionally biased region" description="Low complexity" evidence="1">
    <location>
        <begin position="207"/>
        <end position="224"/>
    </location>
</feature>
<protein>
    <submittedName>
        <fullName evidence="2">Uncharacterized protein</fullName>
    </submittedName>
</protein>
<feature type="region of interest" description="Disordered" evidence="1">
    <location>
        <begin position="82"/>
        <end position="106"/>
    </location>
</feature>
<name>A0A0B1PAI7_UNCNE</name>
<feature type="region of interest" description="Disordered" evidence="1">
    <location>
        <begin position="535"/>
        <end position="557"/>
    </location>
</feature>
<organism evidence="2 3">
    <name type="scientific">Uncinula necator</name>
    <name type="common">Grape powdery mildew</name>
    <dbReference type="NCBI Taxonomy" id="52586"/>
    <lineage>
        <taxon>Eukaryota</taxon>
        <taxon>Fungi</taxon>
        <taxon>Dikarya</taxon>
        <taxon>Ascomycota</taxon>
        <taxon>Pezizomycotina</taxon>
        <taxon>Leotiomycetes</taxon>
        <taxon>Erysiphales</taxon>
        <taxon>Erysiphaceae</taxon>
        <taxon>Erysiphe</taxon>
    </lineage>
</organism>
<dbReference type="STRING" id="52586.A0A0B1PAI7"/>
<feature type="compositionally biased region" description="Basic residues" evidence="1">
    <location>
        <begin position="626"/>
        <end position="642"/>
    </location>
</feature>
<feature type="compositionally biased region" description="Basic and acidic residues" evidence="1">
    <location>
        <begin position="690"/>
        <end position="701"/>
    </location>
</feature>
<feature type="region of interest" description="Disordered" evidence="1">
    <location>
        <begin position="180"/>
        <end position="224"/>
    </location>
</feature>
<comment type="caution">
    <text evidence="2">The sequence shown here is derived from an EMBL/GenBank/DDBJ whole genome shotgun (WGS) entry which is preliminary data.</text>
</comment>
<sequence length="746" mass="83964">MWPFTSREMLPHRQRHQLASSNRMRDEPDGTMQGHPAFKHKCPVAKAHVCQDSNRPRRVSNKLRKDHRHTICSSSDRPRIVCPKRASYPPRIRPSNITKNTSSSQQLPKVMLECRASKAQKLFESTEARSRRSKLQKKGGNNLPNKKSHIKNANEHSERACVKDMATYYSTQPLVATTASVNSAGLRKRKRKINRSGEKYPPDSSPSTSLDIHLSSRSSLSEPSNKATAYMLSTLDALSARPTIKYASKPRYVPPSSHTTCGLKNDDIRIRRTTISEAELMASKRVDRLADRLSAHELRELMERDKKRKEKKKTAELARMERRLNRCAEIQTSSSATDHHEYFTEHRPQKNAQRPHLAQNMSEPIFGSKQKNLGHFEKRMGIHNSGSFNAGKSVNKLSDPITQCPTIADPGSDKTILTSTLKRVDPVDETNPTKKAKRTSLTQYLTLRFSTCSAASTLPTEKINKPHLKTHQYWSIFKLGSKNKRESIPPSFSTTSRESLPSGIAPHSCHTPMRSVSSIPKRTVSKFREDLPDFSISSQSPRTISSETQELHDRTSKPKINEPVIEAKPCCRNVLTNDQNNCNFKKKANRISASGHIDRVGTFQDHKSLSQSLAPADSEASWLSSGRRRLKKTSKKAQKSLKSKSFSKNENYQQCSGPATKEKATLIDKEDYFSRRSTDNSDIYAQSSVDRGEEASSENEKWGAVARQPHIIHSSSAAHRSRHGTLNEIEVDSPCISLETSKEVSD</sequence>
<feature type="compositionally biased region" description="Low complexity" evidence="1">
    <location>
        <begin position="535"/>
        <end position="546"/>
    </location>
</feature>
<dbReference type="Proteomes" id="UP000030854">
    <property type="component" value="Unassembled WGS sequence"/>
</dbReference>